<dbReference type="InterPro" id="IPR006148">
    <property type="entry name" value="Glc/Gal-6P_isomerase"/>
</dbReference>
<accession>A0ABN1CG88</accession>
<dbReference type="EMBL" id="BAAADB010000029">
    <property type="protein sequence ID" value="GAA0518557.1"/>
    <property type="molecule type" value="Genomic_DNA"/>
</dbReference>
<evidence type="ECO:0000256" key="1">
    <source>
        <dbReference type="ARBA" id="ARBA00000832"/>
    </source>
</evidence>
<evidence type="ECO:0000259" key="8">
    <source>
        <dbReference type="Pfam" id="PF01182"/>
    </source>
</evidence>
<feature type="domain" description="Glucosamine/galactosamine-6-phosphate isomerase" evidence="8">
    <location>
        <begin position="13"/>
        <end position="213"/>
    </location>
</feature>
<comment type="caution">
    <text evidence="9">The sequence shown here is derived from an EMBL/GenBank/DDBJ whole genome shotgun (WGS) entry which is preliminary data.</text>
</comment>
<evidence type="ECO:0000256" key="2">
    <source>
        <dbReference type="ARBA" id="ARBA00002681"/>
    </source>
</evidence>
<evidence type="ECO:0000313" key="9">
    <source>
        <dbReference type="EMBL" id="GAA0518557.1"/>
    </source>
</evidence>
<evidence type="ECO:0000256" key="6">
    <source>
        <dbReference type="ARBA" id="ARBA00020337"/>
    </source>
</evidence>
<dbReference type="Proteomes" id="UP001500191">
    <property type="component" value="Unassembled WGS sequence"/>
</dbReference>
<keyword evidence="7" id="KW-0378">Hydrolase</keyword>
<dbReference type="PANTHER" id="PTHR11054:SF0">
    <property type="entry name" value="6-PHOSPHOGLUCONOLACTONASE"/>
    <property type="match status" value="1"/>
</dbReference>
<dbReference type="Pfam" id="PF01182">
    <property type="entry name" value="Glucosamine_iso"/>
    <property type="match status" value="1"/>
</dbReference>
<evidence type="ECO:0000256" key="3">
    <source>
        <dbReference type="ARBA" id="ARBA00004961"/>
    </source>
</evidence>
<evidence type="ECO:0000256" key="5">
    <source>
        <dbReference type="ARBA" id="ARBA00013198"/>
    </source>
</evidence>
<comment type="pathway">
    <text evidence="3 7">Carbohydrate degradation; pentose phosphate pathway; D-ribulose 5-phosphate from D-glucose 6-phosphate (oxidative stage): step 2/3.</text>
</comment>
<dbReference type="EC" id="3.1.1.31" evidence="5 7"/>
<dbReference type="NCBIfam" id="TIGR01198">
    <property type="entry name" value="pgl"/>
    <property type="match status" value="1"/>
</dbReference>
<gene>
    <name evidence="7 9" type="primary">pgl</name>
    <name evidence="9" type="ORF">GCM10008937_27650</name>
</gene>
<comment type="catalytic activity">
    <reaction evidence="1 7">
        <text>6-phospho-D-glucono-1,5-lactone + H2O = 6-phospho-D-gluconate + H(+)</text>
        <dbReference type="Rhea" id="RHEA:12556"/>
        <dbReference type="ChEBI" id="CHEBI:15377"/>
        <dbReference type="ChEBI" id="CHEBI:15378"/>
        <dbReference type="ChEBI" id="CHEBI:57955"/>
        <dbReference type="ChEBI" id="CHEBI:58759"/>
        <dbReference type="EC" id="3.1.1.31"/>
    </reaction>
</comment>
<sequence length="228" mass="24078">MSAALGERRVFPTPQATAVAAAHAFVQAAREAVTARGAFHVALSGGSTPKLMYAALRDLPGVPWEATHVYFSDERAVGPDSPDSNYRLAHEELLRHVPVPPEQVRRMQGEVRPLSDAARAYAQALPAQLDVVLLGMGDDGHTASLFPGTDALNAGGRVAANRVPKLDTERLTFTFPEINAARQRWLLVTGAGKAGVLAEVQRGEGNHPVAGVTGPVWFLDGAAAAHLG</sequence>
<dbReference type="RefSeq" id="WP_343759988.1">
    <property type="nucleotide sequence ID" value="NZ_BAAADB010000029.1"/>
</dbReference>
<protein>
    <recommendedName>
        <fullName evidence="6 7">6-phosphogluconolactonase</fullName>
        <shortName evidence="7">6PGL</shortName>
        <ecNumber evidence="5 7">3.1.1.31</ecNumber>
    </recommendedName>
</protein>
<evidence type="ECO:0000313" key="10">
    <source>
        <dbReference type="Proteomes" id="UP001500191"/>
    </source>
</evidence>
<dbReference type="InterPro" id="IPR005900">
    <property type="entry name" value="6-phosphogluconolactonase_DevB"/>
</dbReference>
<proteinExistence type="inferred from homology"/>
<comment type="similarity">
    <text evidence="4 7">Belongs to the glucosamine/galactosamine-6-phosphate isomerase family. 6-phosphogluconolactonase subfamily.</text>
</comment>
<dbReference type="Gene3D" id="3.40.50.1360">
    <property type="match status" value="1"/>
</dbReference>
<dbReference type="InterPro" id="IPR039104">
    <property type="entry name" value="6PGL"/>
</dbReference>
<dbReference type="PANTHER" id="PTHR11054">
    <property type="entry name" value="6-PHOSPHOGLUCONOLACTONASE"/>
    <property type="match status" value="1"/>
</dbReference>
<name>A0ABN1CG88_9DEIO</name>
<dbReference type="InterPro" id="IPR037171">
    <property type="entry name" value="NagB/RpiA_transferase-like"/>
</dbReference>
<reference evidence="9 10" key="1">
    <citation type="journal article" date="2019" name="Int. J. Syst. Evol. Microbiol.">
        <title>The Global Catalogue of Microorganisms (GCM) 10K type strain sequencing project: providing services to taxonomists for standard genome sequencing and annotation.</title>
        <authorList>
            <consortium name="The Broad Institute Genomics Platform"/>
            <consortium name="The Broad Institute Genome Sequencing Center for Infectious Disease"/>
            <person name="Wu L."/>
            <person name="Ma J."/>
        </authorList>
    </citation>
    <scope>NUCLEOTIDE SEQUENCE [LARGE SCALE GENOMIC DNA]</scope>
    <source>
        <strain evidence="9 10">JCM 14368</strain>
    </source>
</reference>
<dbReference type="SUPFAM" id="SSF100950">
    <property type="entry name" value="NagB/RpiA/CoA transferase-like"/>
    <property type="match status" value="1"/>
</dbReference>
<keyword evidence="10" id="KW-1185">Reference proteome</keyword>
<evidence type="ECO:0000256" key="7">
    <source>
        <dbReference type="RuleBase" id="RU365095"/>
    </source>
</evidence>
<organism evidence="9 10">
    <name type="scientific">Deinococcus depolymerans</name>
    <dbReference type="NCBI Taxonomy" id="392408"/>
    <lineage>
        <taxon>Bacteria</taxon>
        <taxon>Thermotogati</taxon>
        <taxon>Deinococcota</taxon>
        <taxon>Deinococci</taxon>
        <taxon>Deinococcales</taxon>
        <taxon>Deinococcaceae</taxon>
        <taxon>Deinococcus</taxon>
    </lineage>
</organism>
<evidence type="ECO:0000256" key="4">
    <source>
        <dbReference type="ARBA" id="ARBA00010662"/>
    </source>
</evidence>
<comment type="function">
    <text evidence="2 7">Hydrolysis of 6-phosphogluconolactone to 6-phosphogluconate.</text>
</comment>
<dbReference type="CDD" id="cd01400">
    <property type="entry name" value="6PGL"/>
    <property type="match status" value="1"/>
</dbReference>